<protein>
    <recommendedName>
        <fullName evidence="1">F-box domain-containing protein</fullName>
    </recommendedName>
</protein>
<feature type="domain" description="F-box" evidence="1">
    <location>
        <begin position="58"/>
        <end position="104"/>
    </location>
</feature>
<evidence type="ECO:0000313" key="3">
    <source>
        <dbReference type="Proteomes" id="UP001221413"/>
    </source>
</evidence>
<dbReference type="CDD" id="cd09917">
    <property type="entry name" value="F-box_SF"/>
    <property type="match status" value="1"/>
</dbReference>
<keyword evidence="3" id="KW-1185">Reference proteome</keyword>
<dbReference type="InterPro" id="IPR001810">
    <property type="entry name" value="F-box_dom"/>
</dbReference>
<dbReference type="EMBL" id="JAQGDS010000002">
    <property type="protein sequence ID" value="KAJ6262844.1"/>
    <property type="molecule type" value="Genomic_DNA"/>
</dbReference>
<reference evidence="2" key="1">
    <citation type="submission" date="2023-01" db="EMBL/GenBank/DDBJ databases">
        <title>The chitinases involved in constricting ring structure development in the nematode-trapping fungus Drechslerella dactyloides.</title>
        <authorList>
            <person name="Wang R."/>
            <person name="Zhang L."/>
            <person name="Tang P."/>
            <person name="Li S."/>
            <person name="Liang L."/>
        </authorList>
    </citation>
    <scope>NUCLEOTIDE SEQUENCE</scope>
    <source>
        <strain evidence="2">YMF1.00031</strain>
    </source>
</reference>
<name>A0AAD6J1N7_DREDA</name>
<dbReference type="Gene3D" id="1.20.1280.50">
    <property type="match status" value="1"/>
</dbReference>
<gene>
    <name evidence="2" type="ORF">Dda_1401</name>
</gene>
<organism evidence="2 3">
    <name type="scientific">Drechslerella dactyloides</name>
    <name type="common">Nematode-trapping fungus</name>
    <name type="synonym">Arthrobotrys dactyloides</name>
    <dbReference type="NCBI Taxonomy" id="74499"/>
    <lineage>
        <taxon>Eukaryota</taxon>
        <taxon>Fungi</taxon>
        <taxon>Dikarya</taxon>
        <taxon>Ascomycota</taxon>
        <taxon>Pezizomycotina</taxon>
        <taxon>Orbiliomycetes</taxon>
        <taxon>Orbiliales</taxon>
        <taxon>Orbiliaceae</taxon>
        <taxon>Drechslerella</taxon>
    </lineage>
</organism>
<sequence>MPRSTLGHRTMALADAIDAFAKAQTNDREKFLREVFKLFEPSERNIVRQLLQDANFHFDILVNLPGELRLMIYDYLPPRDLFSNRQVSRRWRDVLSSEQLAHKMTCMNYSMCTDFSEYNGYLKTDPLRALRNLAFREYATREGLVRLRKKIDVNRLPSSRPNRRRDWAVKGYPPSLNYVVVREVSTDSPSSFSDVKLLLVPLVGSSGRADIELLNPQREQLWEKPFHPGEYFVAAVTQLSRLMQFENVAIGSSKNYVIVRSGNGNDNPNYIFFDMTTRESRVVEHYDESITDSQLVLTFKKANESDRHRRQSVPVTIEILEDSKQVVVGHTLNRSFLLCRYNFAECFAGGEMVYVDKCELPIQHIPTDLQHHRVRFRRTKNAFMLQERRSPTDVCTHAYVDLKGRRPSVTQRFLDLKDKELFGRHDCPMPGDRRRAFCYGDTVYVANVINDNTGDGVVLWRSRGVRVRDGLDLAPEKQVLEDTKQLGRDFQTVAIADAGFLLSFKTGLIMYEWLDYDSVEEQRAAEEASQ</sequence>
<comment type="caution">
    <text evidence="2">The sequence shown here is derived from an EMBL/GenBank/DDBJ whole genome shotgun (WGS) entry which is preliminary data.</text>
</comment>
<dbReference type="Proteomes" id="UP001221413">
    <property type="component" value="Unassembled WGS sequence"/>
</dbReference>
<dbReference type="Pfam" id="PF12937">
    <property type="entry name" value="F-box-like"/>
    <property type="match status" value="1"/>
</dbReference>
<dbReference type="InterPro" id="IPR036047">
    <property type="entry name" value="F-box-like_dom_sf"/>
</dbReference>
<dbReference type="PROSITE" id="PS50181">
    <property type="entry name" value="FBOX"/>
    <property type="match status" value="1"/>
</dbReference>
<dbReference type="SUPFAM" id="SSF81383">
    <property type="entry name" value="F-box domain"/>
    <property type="match status" value="1"/>
</dbReference>
<evidence type="ECO:0000313" key="2">
    <source>
        <dbReference type="EMBL" id="KAJ6262844.1"/>
    </source>
</evidence>
<proteinExistence type="predicted"/>
<dbReference type="AlphaFoldDB" id="A0AAD6J1N7"/>
<dbReference type="SMART" id="SM00256">
    <property type="entry name" value="FBOX"/>
    <property type="match status" value="1"/>
</dbReference>
<evidence type="ECO:0000259" key="1">
    <source>
        <dbReference type="PROSITE" id="PS50181"/>
    </source>
</evidence>
<accession>A0AAD6J1N7</accession>